<dbReference type="OrthoDB" id="1431247at2759"/>
<dbReference type="InParanoid" id="A0A1V9XBP0"/>
<dbReference type="InterPro" id="IPR008978">
    <property type="entry name" value="HSP20-like_chaperone"/>
</dbReference>
<evidence type="ECO:0000313" key="4">
    <source>
        <dbReference type="Proteomes" id="UP000192247"/>
    </source>
</evidence>
<proteinExistence type="inferred from homology"/>
<sequence length="173" mass="19915">MFSRSLRQLQPIMRAASLSRDRHSLVGPEFRIFNRLVEDFFREPFFAPRIFTPVEPLSAHSGMQFFKEDGKLVAQMNLPEDVKPENVKIALKNGRLCVSVRTEVEQENFRSVKEFHEELKLDDSVVLMDKLEAFVDSNEGRLRVEAPLKEPQADGRIRLNIDVSNNETGAIKE</sequence>
<dbReference type="CDD" id="cd00298">
    <property type="entry name" value="ACD_sHsps_p23-like"/>
    <property type="match status" value="1"/>
</dbReference>
<dbReference type="PROSITE" id="PS01031">
    <property type="entry name" value="SHSP"/>
    <property type="match status" value="1"/>
</dbReference>
<name>A0A1V9XBP0_9ACAR</name>
<dbReference type="InterPro" id="IPR002068">
    <property type="entry name" value="A-crystallin/Hsp20_dom"/>
</dbReference>
<accession>A0A1V9XBP0</accession>
<feature type="domain" description="SHSP" evidence="2">
    <location>
        <begin position="54"/>
        <end position="164"/>
    </location>
</feature>
<protein>
    <recommendedName>
        <fullName evidence="2">SHSP domain-containing protein</fullName>
    </recommendedName>
</protein>
<keyword evidence="4" id="KW-1185">Reference proteome</keyword>
<dbReference type="Proteomes" id="UP000192247">
    <property type="component" value="Unassembled WGS sequence"/>
</dbReference>
<organism evidence="3 4">
    <name type="scientific">Tropilaelaps mercedesae</name>
    <dbReference type="NCBI Taxonomy" id="418985"/>
    <lineage>
        <taxon>Eukaryota</taxon>
        <taxon>Metazoa</taxon>
        <taxon>Ecdysozoa</taxon>
        <taxon>Arthropoda</taxon>
        <taxon>Chelicerata</taxon>
        <taxon>Arachnida</taxon>
        <taxon>Acari</taxon>
        <taxon>Parasitiformes</taxon>
        <taxon>Mesostigmata</taxon>
        <taxon>Gamasina</taxon>
        <taxon>Dermanyssoidea</taxon>
        <taxon>Laelapidae</taxon>
        <taxon>Tropilaelaps</taxon>
    </lineage>
</organism>
<dbReference type="SUPFAM" id="SSF49764">
    <property type="entry name" value="HSP20-like chaperones"/>
    <property type="match status" value="1"/>
</dbReference>
<reference evidence="3 4" key="1">
    <citation type="journal article" date="2017" name="Gigascience">
        <title>Draft genome of the honey bee ectoparasitic mite, Tropilaelaps mercedesae, is shaped by the parasitic life history.</title>
        <authorList>
            <person name="Dong X."/>
            <person name="Armstrong S.D."/>
            <person name="Xia D."/>
            <person name="Makepeace B.L."/>
            <person name="Darby A.C."/>
            <person name="Kadowaki T."/>
        </authorList>
    </citation>
    <scope>NUCLEOTIDE SEQUENCE [LARGE SCALE GENOMIC DNA]</scope>
    <source>
        <strain evidence="3">Wuxi-XJTLU</strain>
    </source>
</reference>
<comment type="caution">
    <text evidence="3">The sequence shown here is derived from an EMBL/GenBank/DDBJ whole genome shotgun (WGS) entry which is preliminary data.</text>
</comment>
<evidence type="ECO:0000256" key="1">
    <source>
        <dbReference type="PROSITE-ProRule" id="PRU00285"/>
    </source>
</evidence>
<comment type="similarity">
    <text evidence="1">Belongs to the small heat shock protein (HSP20) family.</text>
</comment>
<evidence type="ECO:0000259" key="2">
    <source>
        <dbReference type="PROSITE" id="PS01031"/>
    </source>
</evidence>
<dbReference type="AlphaFoldDB" id="A0A1V9XBP0"/>
<evidence type="ECO:0000313" key="3">
    <source>
        <dbReference type="EMBL" id="OQR70778.1"/>
    </source>
</evidence>
<dbReference type="Gene3D" id="2.60.40.790">
    <property type="match status" value="1"/>
</dbReference>
<gene>
    <name evidence="3" type="ORF">BIW11_11409</name>
</gene>
<dbReference type="EMBL" id="MNPL01016097">
    <property type="protein sequence ID" value="OQR70778.1"/>
    <property type="molecule type" value="Genomic_DNA"/>
</dbReference>